<accession>A0A7K1Y6W7</accession>
<organism evidence="1 2">
    <name type="scientific">Hufsiella arboris</name>
    <dbReference type="NCBI Taxonomy" id="2695275"/>
    <lineage>
        <taxon>Bacteria</taxon>
        <taxon>Pseudomonadati</taxon>
        <taxon>Bacteroidota</taxon>
        <taxon>Sphingobacteriia</taxon>
        <taxon>Sphingobacteriales</taxon>
        <taxon>Sphingobacteriaceae</taxon>
        <taxon>Hufsiella</taxon>
    </lineage>
</organism>
<name>A0A7K1Y6W7_9SPHI</name>
<proteinExistence type="predicted"/>
<dbReference type="Proteomes" id="UP000466586">
    <property type="component" value="Unassembled WGS sequence"/>
</dbReference>
<evidence type="ECO:0000313" key="1">
    <source>
        <dbReference type="EMBL" id="MXV50305.1"/>
    </source>
</evidence>
<protein>
    <submittedName>
        <fullName evidence="1">Uncharacterized protein</fullName>
    </submittedName>
</protein>
<gene>
    <name evidence="1" type="ORF">GS399_04920</name>
</gene>
<comment type="caution">
    <text evidence="1">The sequence shown here is derived from an EMBL/GenBank/DDBJ whole genome shotgun (WGS) entry which is preliminary data.</text>
</comment>
<reference evidence="1 2" key="1">
    <citation type="submission" date="2019-11" db="EMBL/GenBank/DDBJ databases">
        <title>Pedobacter sp. HMF7647 Genome sequencing and assembly.</title>
        <authorList>
            <person name="Kang H."/>
            <person name="Kim H."/>
            <person name="Joh K."/>
        </authorList>
    </citation>
    <scope>NUCLEOTIDE SEQUENCE [LARGE SCALE GENOMIC DNA]</scope>
    <source>
        <strain evidence="1 2">HMF7647</strain>
    </source>
</reference>
<dbReference type="AlphaFoldDB" id="A0A7K1Y6W7"/>
<evidence type="ECO:0000313" key="2">
    <source>
        <dbReference type="Proteomes" id="UP000466586"/>
    </source>
</evidence>
<dbReference type="EMBL" id="WVHT01000002">
    <property type="protein sequence ID" value="MXV50305.1"/>
    <property type="molecule type" value="Genomic_DNA"/>
</dbReference>
<dbReference type="RefSeq" id="WP_160843484.1">
    <property type="nucleotide sequence ID" value="NZ_WVHT01000002.1"/>
</dbReference>
<keyword evidence="2" id="KW-1185">Reference proteome</keyword>
<sequence length="562" mass="61364">MSATQSNLSGARYGYDFVVATTQASINSTMKEYLSGATMPEVRMYYNMDKKGNPVLVDQATLMTQLNNTDPFKLKEWDGDDDDDVPDYLDVINSSKFMYAFRAKIGLAPGYDPSDLPDIISLNPDNKSVVFQLMCSEFQVVEANGDRAGLTSYINQSQPDGNAWMFKATVDLKSVTDSTNLPPAVQQQVNNLGDTAFSVQQLIFDLDNALLDTSASIEGIEPGSAVDTALKGVFMGAYFSALQAAGKPVLGYTIQQSQVDPSTLKLSDFELQANPFVDASGNEIQLAVDEEGLLTLNYLCAANGNTLPPAVPFNWNWVENDQEAGEFDGVIAINRNTIANYFKNELNVPVLSNSFLPYVHVYLSDLDTHINYEWNLTAGQQPTISAPATGKTVLSYSYSNSASDQAGLNGDEGQMTLSPSYTLQVDFTGNQIVITQHLLIYAKVKVELSSDSGNIIDKTIVDTYTLEIDDYGRLTANLDSQTTDNSQTPGVNGFLNFFSKVNDLTESVEQWVQGLTATSFTDIPLSVIQDFVFPGGKTFLFKDAVFSDNQDLVGHISYADPS</sequence>